<dbReference type="GeneID" id="6165747"/>
<evidence type="ECO:0000313" key="2">
    <source>
        <dbReference type="Proteomes" id="UP000001694"/>
    </source>
</evidence>
<dbReference type="STRING" id="444157.Tneu_0527"/>
<dbReference type="RefSeq" id="WP_012349890.1">
    <property type="nucleotide sequence ID" value="NC_010525.1"/>
</dbReference>
<dbReference type="OrthoDB" id="28420at2157"/>
<dbReference type="eggNOG" id="arCOG04015">
    <property type="taxonomic scope" value="Archaea"/>
</dbReference>
<accession>B1YCF7</accession>
<sequence>MYNLKTLLVARDGVVVLPEAYRGVRLEEAVGEVCGVCLVLRGAGRAYVFSSFTIKMGVGNLAKLVAEVCGGSVQPPP</sequence>
<dbReference type="EMBL" id="CP001014">
    <property type="protein sequence ID" value="ACB39470.1"/>
    <property type="molecule type" value="Genomic_DNA"/>
</dbReference>
<dbReference type="KEGG" id="tne:Tneu_0527"/>
<evidence type="ECO:0000313" key="1">
    <source>
        <dbReference type="EMBL" id="ACB39470.1"/>
    </source>
</evidence>
<dbReference type="Proteomes" id="UP000001694">
    <property type="component" value="Chromosome"/>
</dbReference>
<proteinExistence type="predicted"/>
<organism evidence="1 2">
    <name type="scientific">Pyrobaculum neutrophilum (strain DSM 2338 / JCM 9278 / NBRC 100436 / V24Sta)</name>
    <name type="common">Thermoproteus neutrophilus</name>
    <dbReference type="NCBI Taxonomy" id="444157"/>
    <lineage>
        <taxon>Archaea</taxon>
        <taxon>Thermoproteota</taxon>
        <taxon>Thermoprotei</taxon>
        <taxon>Thermoproteales</taxon>
        <taxon>Thermoproteaceae</taxon>
        <taxon>Pyrobaculum</taxon>
    </lineage>
</organism>
<dbReference type="AlphaFoldDB" id="B1YCF7"/>
<gene>
    <name evidence="1" type="ordered locus">Tneu_0527</name>
</gene>
<keyword evidence="2" id="KW-1185">Reference proteome</keyword>
<name>B1YCF7_PYRNV</name>
<protein>
    <submittedName>
        <fullName evidence="1">Uncharacterized protein</fullName>
    </submittedName>
</protein>
<dbReference type="HOGENOM" id="CLU_183486_0_0_2"/>
<reference evidence="1" key="1">
    <citation type="submission" date="2008-03" db="EMBL/GenBank/DDBJ databases">
        <title>Complete sequence of Thermoproteus neutrophilus V24Sta.</title>
        <authorList>
            <consortium name="US DOE Joint Genome Institute"/>
            <person name="Copeland A."/>
            <person name="Lucas S."/>
            <person name="Lapidus A."/>
            <person name="Glavina del Rio T."/>
            <person name="Dalin E."/>
            <person name="Tice H."/>
            <person name="Bruce D."/>
            <person name="Goodwin L."/>
            <person name="Pitluck S."/>
            <person name="Sims D."/>
            <person name="Brettin T."/>
            <person name="Detter J.C."/>
            <person name="Han C."/>
            <person name="Kuske C.R."/>
            <person name="Schmutz J."/>
            <person name="Larimer F."/>
            <person name="Land M."/>
            <person name="Hauser L."/>
            <person name="Kyrpides N."/>
            <person name="Mikhailova N."/>
            <person name="Biddle J.F."/>
            <person name="Zhang Z."/>
            <person name="Fitz-Gibbon S.T."/>
            <person name="Lowe T.M."/>
            <person name="Saltikov C."/>
            <person name="House C.H."/>
            <person name="Richardson P."/>
        </authorList>
    </citation>
    <scope>NUCLEOTIDE SEQUENCE [LARGE SCALE GENOMIC DNA]</scope>
    <source>
        <strain evidence="1">V24Sta</strain>
    </source>
</reference>